<evidence type="ECO:0000313" key="1">
    <source>
        <dbReference type="EMBL" id="KZD71154.1"/>
    </source>
</evidence>
<name>A0A161R5X1_BACCE</name>
<reference evidence="1 2" key="1">
    <citation type="submission" date="2015-09" db="EMBL/GenBank/DDBJ databases">
        <title>Bacillus cereus food isolates.</title>
        <authorList>
            <person name="Boekhorst J."/>
        </authorList>
    </citation>
    <scope>NUCLEOTIDE SEQUENCE [LARGE SCALE GENOMIC DNA]</scope>
    <source>
        <strain evidence="1 2">B4088</strain>
    </source>
</reference>
<proteinExistence type="predicted"/>
<evidence type="ECO:0000313" key="2">
    <source>
        <dbReference type="Proteomes" id="UP000076482"/>
    </source>
</evidence>
<comment type="caution">
    <text evidence="1">The sequence shown here is derived from an EMBL/GenBank/DDBJ whole genome shotgun (WGS) entry which is preliminary data.</text>
</comment>
<dbReference type="Proteomes" id="UP000076482">
    <property type="component" value="Unassembled WGS sequence"/>
</dbReference>
<dbReference type="EMBL" id="LJKE01000020">
    <property type="protein sequence ID" value="KZD71154.1"/>
    <property type="molecule type" value="Genomic_DNA"/>
</dbReference>
<dbReference type="RefSeq" id="WP_063260055.1">
    <property type="nucleotide sequence ID" value="NZ_LJKE01000020.1"/>
</dbReference>
<protein>
    <submittedName>
        <fullName evidence="1">Uncharacterized protein</fullName>
    </submittedName>
</protein>
<organism evidence="1 2">
    <name type="scientific">Bacillus cereus</name>
    <dbReference type="NCBI Taxonomy" id="1396"/>
    <lineage>
        <taxon>Bacteria</taxon>
        <taxon>Bacillati</taxon>
        <taxon>Bacillota</taxon>
        <taxon>Bacilli</taxon>
        <taxon>Bacillales</taxon>
        <taxon>Bacillaceae</taxon>
        <taxon>Bacillus</taxon>
        <taxon>Bacillus cereus group</taxon>
    </lineage>
</organism>
<accession>A0A161R5X1</accession>
<sequence>MKELSHIRKQFWGNLPFLQRNWKNEINVGLPLSTANRNVSPLQNSDLLHKFSEIAEQQVEILFSQSEWMITDRLGCLLYGDVWQGGDFEELLHRELQFQEHYLKFFLIFGKEISNLAWNRVRDLIEDNSFFEPFIEEFQQRMN</sequence>
<dbReference type="AlphaFoldDB" id="A0A161R5X1"/>
<dbReference type="PATRIC" id="fig|1396.535.peg.952"/>
<gene>
    <name evidence="1" type="ORF">B4088_0884</name>
</gene>